<feature type="domain" description="HTH cro/C1-type" evidence="2">
    <location>
        <begin position="11"/>
        <end position="65"/>
    </location>
</feature>
<keyword evidence="4" id="KW-1185">Reference proteome</keyword>
<dbReference type="HOGENOM" id="CLU_1033278_0_0_9"/>
<dbReference type="CDD" id="cd00093">
    <property type="entry name" value="HTH_XRE"/>
    <property type="match status" value="1"/>
</dbReference>
<dbReference type="InterPro" id="IPR027417">
    <property type="entry name" value="P-loop_NTPase"/>
</dbReference>
<gene>
    <name evidence="3" type="ORF">HMPREF1092_03264</name>
</gene>
<dbReference type="GO" id="GO:0003700">
    <property type="term" value="F:DNA-binding transcription factor activity"/>
    <property type="evidence" value="ECO:0007669"/>
    <property type="project" value="TreeGrafter"/>
</dbReference>
<dbReference type="AlphaFoldDB" id="N9W7D8"/>
<dbReference type="SUPFAM" id="SSF52540">
    <property type="entry name" value="P-loop containing nucleoside triphosphate hydrolases"/>
    <property type="match status" value="1"/>
</dbReference>
<dbReference type="EMBL" id="AGYT01000025">
    <property type="protein sequence ID" value="ENY98784.1"/>
    <property type="molecule type" value="Genomic_DNA"/>
</dbReference>
<dbReference type="eggNOG" id="ENOG5032CY8">
    <property type="taxonomic scope" value="Bacteria"/>
</dbReference>
<proteinExistence type="predicted"/>
<protein>
    <recommendedName>
        <fullName evidence="2">HTH cro/C1-type domain-containing protein</fullName>
    </recommendedName>
</protein>
<dbReference type="Gene3D" id="1.10.260.40">
    <property type="entry name" value="lambda repressor-like DNA-binding domains"/>
    <property type="match status" value="1"/>
</dbReference>
<organism evidence="3 4">
    <name type="scientific">Clostridium thermobutyricum</name>
    <dbReference type="NCBI Taxonomy" id="29372"/>
    <lineage>
        <taxon>Bacteria</taxon>
        <taxon>Bacillati</taxon>
        <taxon>Bacillota</taxon>
        <taxon>Clostridia</taxon>
        <taxon>Eubacteriales</taxon>
        <taxon>Clostridiaceae</taxon>
        <taxon>Clostridium</taxon>
    </lineage>
</organism>
<evidence type="ECO:0000256" key="1">
    <source>
        <dbReference type="ARBA" id="ARBA00023125"/>
    </source>
</evidence>
<evidence type="ECO:0000259" key="2">
    <source>
        <dbReference type="PROSITE" id="PS50943"/>
    </source>
</evidence>
<dbReference type="GO" id="GO:0003677">
    <property type="term" value="F:DNA binding"/>
    <property type="evidence" value="ECO:0007669"/>
    <property type="project" value="UniProtKB-KW"/>
</dbReference>
<dbReference type="Pfam" id="PF01381">
    <property type="entry name" value="HTH_3"/>
    <property type="match status" value="1"/>
</dbReference>
<dbReference type="SUPFAM" id="SSF47413">
    <property type="entry name" value="lambda repressor-like DNA-binding domains"/>
    <property type="match status" value="1"/>
</dbReference>
<accession>N9W7D8</accession>
<dbReference type="SMART" id="SM00530">
    <property type="entry name" value="HTH_XRE"/>
    <property type="match status" value="1"/>
</dbReference>
<dbReference type="Proteomes" id="UP000013097">
    <property type="component" value="Unassembled WGS sequence"/>
</dbReference>
<dbReference type="RefSeq" id="WP_002599704.1">
    <property type="nucleotide sequence ID" value="NZ_JADPHC010000008.1"/>
</dbReference>
<evidence type="ECO:0000313" key="4">
    <source>
        <dbReference type="Proteomes" id="UP000013097"/>
    </source>
</evidence>
<dbReference type="PANTHER" id="PTHR46797">
    <property type="entry name" value="HTH-TYPE TRANSCRIPTIONAL REGULATOR"/>
    <property type="match status" value="1"/>
</dbReference>
<dbReference type="InterPro" id="IPR050807">
    <property type="entry name" value="TransReg_Diox_bact_type"/>
</dbReference>
<evidence type="ECO:0000313" key="3">
    <source>
        <dbReference type="EMBL" id="ENY98784.1"/>
    </source>
</evidence>
<sequence length="269" mass="31354">MADIIDILNNLNKLRKSQELSTYELSELSGISQSTISKLENNKKNLTVEELQILLNCMNSSLESFFSIDTDYDKNLINNFNLLSISNKNFVQDLISKFLIEQSKLSKIKPPKNILITGAVGAGKSYRIKQDIKSYILNFCTSVPNIYFFSKCNFAYDLENNLDEYYPSFFSSFLKEKDLEKFINTPIKNKEYFFDKLKLLLNKEKRKSVIIMESLYIPSINDDEIKIFKNFLMAKNFKIYITSQDDNVLDDFGFEVNSLIEHCSLIRHY</sequence>
<dbReference type="GO" id="GO:0005829">
    <property type="term" value="C:cytosol"/>
    <property type="evidence" value="ECO:0007669"/>
    <property type="project" value="TreeGrafter"/>
</dbReference>
<dbReference type="InterPro" id="IPR010982">
    <property type="entry name" value="Lambda_DNA-bd_dom_sf"/>
</dbReference>
<keyword evidence="1" id="KW-0238">DNA-binding</keyword>
<dbReference type="InterPro" id="IPR001387">
    <property type="entry name" value="Cro/C1-type_HTH"/>
</dbReference>
<comment type="caution">
    <text evidence="3">The sequence shown here is derived from an EMBL/GenBank/DDBJ whole genome shotgun (WGS) entry which is preliminary data.</text>
</comment>
<dbReference type="PROSITE" id="PS50943">
    <property type="entry name" value="HTH_CROC1"/>
    <property type="match status" value="1"/>
</dbReference>
<dbReference type="PANTHER" id="PTHR46797:SF11">
    <property type="entry name" value="HTH-TYPE TRANSCRIPTIONAL REGULATOR PUUR"/>
    <property type="match status" value="1"/>
</dbReference>
<reference evidence="3 4" key="1">
    <citation type="submission" date="2013-01" db="EMBL/GenBank/DDBJ databases">
        <title>The Genome Sequence of Clostridium colicanis 209318.</title>
        <authorList>
            <consortium name="The Broad Institute Genome Sequencing Platform"/>
            <person name="Earl A."/>
            <person name="Ward D."/>
            <person name="Feldgarden M."/>
            <person name="Gevers D."/>
            <person name="Courvalin P."/>
            <person name="Lambert T."/>
            <person name="Walker B."/>
            <person name="Young S.K."/>
            <person name="Zeng Q."/>
            <person name="Gargeya S."/>
            <person name="Fitzgerald M."/>
            <person name="Haas B."/>
            <person name="Abouelleil A."/>
            <person name="Alvarado L."/>
            <person name="Arachchi H.M."/>
            <person name="Berlin A.M."/>
            <person name="Chapman S.B."/>
            <person name="Dewar J."/>
            <person name="Goldberg J."/>
            <person name="Griggs A."/>
            <person name="Gujja S."/>
            <person name="Hansen M."/>
            <person name="Howarth C."/>
            <person name="Imamovic A."/>
            <person name="Larimer J."/>
            <person name="McCowan C."/>
            <person name="Murphy C."/>
            <person name="Neiman D."/>
            <person name="Pearson M."/>
            <person name="Priest M."/>
            <person name="Roberts A."/>
            <person name="Saif S."/>
            <person name="Shea T."/>
            <person name="Sisk P."/>
            <person name="Sykes S."/>
            <person name="Wortman J."/>
            <person name="Nusbaum C."/>
            <person name="Birren B."/>
        </authorList>
    </citation>
    <scope>NUCLEOTIDE SEQUENCE [LARGE SCALE GENOMIC DNA]</scope>
    <source>
        <strain evidence="3 4">209318</strain>
    </source>
</reference>
<dbReference type="PATRIC" id="fig|999411.4.peg.3179"/>
<name>N9W7D8_9CLOT</name>